<dbReference type="PANTHER" id="PTHR12350:SF19">
    <property type="entry name" value="SET DOMAIN-CONTAINING PROTEIN"/>
    <property type="match status" value="1"/>
</dbReference>
<protein>
    <recommendedName>
        <fullName evidence="8">SET domain-containing protein</fullName>
    </recommendedName>
</protein>
<accession>A0A814CMB9</accession>
<evidence type="ECO:0000313" key="7">
    <source>
        <dbReference type="Proteomes" id="UP000663879"/>
    </source>
</evidence>
<evidence type="ECO:0000313" key="6">
    <source>
        <dbReference type="EMBL" id="CAF0945321.1"/>
    </source>
</evidence>
<dbReference type="SMART" id="SM00317">
    <property type="entry name" value="SET"/>
    <property type="match status" value="1"/>
</dbReference>
<reference evidence="6" key="1">
    <citation type="submission" date="2021-02" db="EMBL/GenBank/DDBJ databases">
        <authorList>
            <person name="Nowell W R."/>
        </authorList>
    </citation>
    <scope>NUCLEOTIDE SEQUENCE</scope>
    <source>
        <strain evidence="6">Ploen Becks lab</strain>
    </source>
</reference>
<evidence type="ECO:0000256" key="1">
    <source>
        <dbReference type="ARBA" id="ARBA00022603"/>
    </source>
</evidence>
<evidence type="ECO:0008006" key="8">
    <source>
        <dbReference type="Google" id="ProtNLM"/>
    </source>
</evidence>
<gene>
    <name evidence="6" type="ORF">OXX778_LOCUS13652</name>
</gene>
<dbReference type="SUPFAM" id="SSF82199">
    <property type="entry name" value="SET domain"/>
    <property type="match status" value="1"/>
</dbReference>
<sequence length="280" mass="33073">MGFFKTCEIRDAQEIYGFSHQGVFAKEPIKKGESIFRCDLSLCDYLQIEDWDSAKTREETLEMFEKYPESRDFMHKYCYMVEDDLFDWPRNYIEQTISEGCMYFNHSCDPNCGFLAIDTSLVVAIRDIEPGEELTYDYQCMDTEASFYAGLNCKCGSFKCRGVLSFDFYRNLDWQKAYYKYSSANVQRKIDELKTKWYTSRCILKYYKTDDNNRELGLTVFKKIRKDDLVASFSDKNNICRDAHNIRHSDQPTCYLVDNEVFASNTYEPNTELTLNYNLI</sequence>
<dbReference type="GO" id="GO:0008168">
    <property type="term" value="F:methyltransferase activity"/>
    <property type="evidence" value="ECO:0007669"/>
    <property type="project" value="UniProtKB-KW"/>
</dbReference>
<dbReference type="InterPro" id="IPR046341">
    <property type="entry name" value="SET_dom_sf"/>
</dbReference>
<comment type="caution">
    <text evidence="6">The sequence shown here is derived from an EMBL/GenBank/DDBJ whole genome shotgun (WGS) entry which is preliminary data.</text>
</comment>
<dbReference type="InterPro" id="IPR001214">
    <property type="entry name" value="SET_dom"/>
</dbReference>
<dbReference type="Pfam" id="PF00856">
    <property type="entry name" value="SET"/>
    <property type="match status" value="1"/>
</dbReference>
<keyword evidence="3" id="KW-0949">S-adenosyl-L-methionine</keyword>
<evidence type="ECO:0000256" key="3">
    <source>
        <dbReference type="ARBA" id="ARBA00022691"/>
    </source>
</evidence>
<dbReference type="PANTHER" id="PTHR12350">
    <property type="entry name" value="HISTONE-LYSINE N-METHYLTRANSFERASE-RELATED"/>
    <property type="match status" value="1"/>
</dbReference>
<dbReference type="GO" id="GO:0032259">
    <property type="term" value="P:methylation"/>
    <property type="evidence" value="ECO:0007669"/>
    <property type="project" value="UniProtKB-KW"/>
</dbReference>
<keyword evidence="7" id="KW-1185">Reference proteome</keyword>
<dbReference type="PROSITE" id="PS50280">
    <property type="entry name" value="SET"/>
    <property type="match status" value="1"/>
</dbReference>
<organism evidence="6 7">
    <name type="scientific">Brachionus calyciflorus</name>
    <dbReference type="NCBI Taxonomy" id="104777"/>
    <lineage>
        <taxon>Eukaryota</taxon>
        <taxon>Metazoa</taxon>
        <taxon>Spiralia</taxon>
        <taxon>Gnathifera</taxon>
        <taxon>Rotifera</taxon>
        <taxon>Eurotatoria</taxon>
        <taxon>Monogononta</taxon>
        <taxon>Pseudotrocha</taxon>
        <taxon>Ploima</taxon>
        <taxon>Brachionidae</taxon>
        <taxon>Brachionus</taxon>
    </lineage>
</organism>
<proteinExistence type="predicted"/>
<dbReference type="InterPro" id="IPR003616">
    <property type="entry name" value="Post-SET_dom"/>
</dbReference>
<dbReference type="PROSITE" id="PS50868">
    <property type="entry name" value="POST_SET"/>
    <property type="match status" value="1"/>
</dbReference>
<dbReference type="InterPro" id="IPR053201">
    <property type="entry name" value="Flavunoidine_N-MTase"/>
</dbReference>
<keyword evidence="1" id="KW-0489">Methyltransferase</keyword>
<dbReference type="OrthoDB" id="616263at2759"/>
<dbReference type="AlphaFoldDB" id="A0A814CMB9"/>
<evidence type="ECO:0000259" key="5">
    <source>
        <dbReference type="PROSITE" id="PS50868"/>
    </source>
</evidence>
<dbReference type="Proteomes" id="UP000663879">
    <property type="component" value="Unassembled WGS sequence"/>
</dbReference>
<name>A0A814CMB9_9BILA</name>
<dbReference type="Gene3D" id="2.170.270.10">
    <property type="entry name" value="SET domain"/>
    <property type="match status" value="1"/>
</dbReference>
<evidence type="ECO:0000256" key="2">
    <source>
        <dbReference type="ARBA" id="ARBA00022679"/>
    </source>
</evidence>
<keyword evidence="2" id="KW-0808">Transferase</keyword>
<feature type="domain" description="Post-SET" evidence="5">
    <location>
        <begin position="149"/>
        <end position="165"/>
    </location>
</feature>
<evidence type="ECO:0000259" key="4">
    <source>
        <dbReference type="PROSITE" id="PS50280"/>
    </source>
</evidence>
<dbReference type="EMBL" id="CAJNOC010002661">
    <property type="protein sequence ID" value="CAF0945321.1"/>
    <property type="molecule type" value="Genomic_DNA"/>
</dbReference>
<feature type="domain" description="SET" evidence="4">
    <location>
        <begin position="1"/>
        <end position="139"/>
    </location>
</feature>